<gene>
    <name evidence="1" type="ORF">ACFQZ8_26185</name>
</gene>
<proteinExistence type="predicted"/>
<keyword evidence="2" id="KW-1185">Reference proteome</keyword>
<name>A0ABW3A905_9ACTN</name>
<sequence>MRSKIPGVAAAASATALVVVAAGAWFGYRELIQPSCSGQIKLSVAVSAELAPAVDAAAGQWVSDGAAVGGTCIAVDVIASEPVDVAAVVAGMV</sequence>
<accession>A0ABW3A905</accession>
<dbReference type="Proteomes" id="UP001597053">
    <property type="component" value="Unassembled WGS sequence"/>
</dbReference>
<organism evidence="1 2">
    <name type="scientific">Micromonospora azadirachtae</name>
    <dbReference type="NCBI Taxonomy" id="1970735"/>
    <lineage>
        <taxon>Bacteria</taxon>
        <taxon>Bacillati</taxon>
        <taxon>Actinomycetota</taxon>
        <taxon>Actinomycetes</taxon>
        <taxon>Micromonosporales</taxon>
        <taxon>Micromonosporaceae</taxon>
        <taxon>Micromonospora</taxon>
    </lineage>
</organism>
<reference evidence="2" key="1">
    <citation type="journal article" date="2019" name="Int. J. Syst. Evol. Microbiol.">
        <title>The Global Catalogue of Microorganisms (GCM) 10K type strain sequencing project: providing services to taxonomists for standard genome sequencing and annotation.</title>
        <authorList>
            <consortium name="The Broad Institute Genomics Platform"/>
            <consortium name="The Broad Institute Genome Sequencing Center for Infectious Disease"/>
            <person name="Wu L."/>
            <person name="Ma J."/>
        </authorList>
    </citation>
    <scope>NUCLEOTIDE SEQUENCE [LARGE SCALE GENOMIC DNA]</scope>
    <source>
        <strain evidence="2">JCM 32148</strain>
    </source>
</reference>
<dbReference type="EMBL" id="JBHTHM010001981">
    <property type="protein sequence ID" value="MFD0787407.1"/>
    <property type="molecule type" value="Genomic_DNA"/>
</dbReference>
<comment type="caution">
    <text evidence="1">The sequence shown here is derived from an EMBL/GenBank/DDBJ whole genome shotgun (WGS) entry which is preliminary data.</text>
</comment>
<feature type="non-terminal residue" evidence="1">
    <location>
        <position position="93"/>
    </location>
</feature>
<protein>
    <submittedName>
        <fullName evidence="1">VWA domain-containing protein</fullName>
    </submittedName>
</protein>
<evidence type="ECO:0000313" key="2">
    <source>
        <dbReference type="Proteomes" id="UP001597053"/>
    </source>
</evidence>
<evidence type="ECO:0000313" key="1">
    <source>
        <dbReference type="EMBL" id="MFD0787407.1"/>
    </source>
</evidence>